<feature type="chain" id="PRO_5009310930" description="ceramidase" evidence="3">
    <location>
        <begin position="17"/>
        <end position="1120"/>
    </location>
</feature>
<dbReference type="EC" id="3.5.1.23" evidence="1"/>
<dbReference type="PANTHER" id="PTHR28583:SF1">
    <property type="entry name" value="ACID CERAMIDASE"/>
    <property type="match status" value="1"/>
</dbReference>
<evidence type="ECO:0000256" key="1">
    <source>
        <dbReference type="ARBA" id="ARBA00011891"/>
    </source>
</evidence>
<dbReference type="Pfam" id="PF05741">
    <property type="entry name" value="zf-nanos"/>
    <property type="match status" value="1"/>
</dbReference>
<evidence type="ECO:0000256" key="2">
    <source>
        <dbReference type="SAM" id="MobiDB-lite"/>
    </source>
</evidence>
<feature type="region of interest" description="Disordered" evidence="2">
    <location>
        <begin position="888"/>
        <end position="913"/>
    </location>
</feature>
<dbReference type="AlphaFoldDB" id="A0A1I7X235"/>
<evidence type="ECO:0000259" key="4">
    <source>
        <dbReference type="Pfam" id="PF05741"/>
    </source>
</evidence>
<feature type="compositionally biased region" description="Low complexity" evidence="2">
    <location>
        <begin position="379"/>
        <end position="393"/>
    </location>
</feature>
<feature type="compositionally biased region" description="Low complexity" evidence="2">
    <location>
        <begin position="891"/>
        <end position="906"/>
    </location>
</feature>
<dbReference type="InterPro" id="IPR038129">
    <property type="entry name" value="Nanos_sf"/>
</dbReference>
<dbReference type="InterPro" id="IPR024161">
    <property type="entry name" value="Znf_nanos-typ"/>
</dbReference>
<keyword evidence="6" id="KW-1185">Reference proteome</keyword>
<evidence type="ECO:0000313" key="6">
    <source>
        <dbReference type="Proteomes" id="UP000095283"/>
    </source>
</evidence>
<feature type="region of interest" description="Disordered" evidence="2">
    <location>
        <begin position="377"/>
        <end position="407"/>
    </location>
</feature>
<dbReference type="GO" id="GO:0017040">
    <property type="term" value="F:N-acylsphingosine amidohydrolase activity"/>
    <property type="evidence" value="ECO:0007669"/>
    <property type="project" value="UniProtKB-EC"/>
</dbReference>
<dbReference type="WBParaSite" id="Hba_11465">
    <property type="protein sequence ID" value="Hba_11465"/>
    <property type="gene ID" value="Hba_11465"/>
</dbReference>
<keyword evidence="3" id="KW-0732">Signal</keyword>
<dbReference type="InterPro" id="IPR029130">
    <property type="entry name" value="Acid_ceramidase_N"/>
</dbReference>
<feature type="signal peptide" evidence="3">
    <location>
        <begin position="1"/>
        <end position="16"/>
    </location>
</feature>
<dbReference type="Gene3D" id="4.10.60.30">
    <property type="entry name" value="Nanos, RNA-binding domain"/>
    <property type="match status" value="1"/>
</dbReference>
<feature type="domain" description="Nanos-type" evidence="4">
    <location>
        <begin position="444"/>
        <end position="500"/>
    </location>
</feature>
<protein>
    <recommendedName>
        <fullName evidence="1">ceramidase</fullName>
        <ecNumber evidence="1">3.5.1.23</ecNumber>
    </recommendedName>
</protein>
<organism evidence="6 7">
    <name type="scientific">Heterorhabditis bacteriophora</name>
    <name type="common">Entomopathogenic nematode worm</name>
    <dbReference type="NCBI Taxonomy" id="37862"/>
    <lineage>
        <taxon>Eukaryota</taxon>
        <taxon>Metazoa</taxon>
        <taxon>Ecdysozoa</taxon>
        <taxon>Nematoda</taxon>
        <taxon>Chromadorea</taxon>
        <taxon>Rhabditida</taxon>
        <taxon>Rhabditina</taxon>
        <taxon>Rhabditomorpha</taxon>
        <taxon>Strongyloidea</taxon>
        <taxon>Heterorhabditidae</taxon>
        <taxon>Heterorhabditis</taxon>
    </lineage>
</organism>
<dbReference type="PANTHER" id="PTHR28583">
    <property type="entry name" value="ACID AMIDASE"/>
    <property type="match status" value="1"/>
</dbReference>
<reference evidence="7" key="1">
    <citation type="submission" date="2016-11" db="UniProtKB">
        <authorList>
            <consortium name="WormBaseParasite"/>
        </authorList>
    </citation>
    <scope>IDENTIFICATION</scope>
</reference>
<evidence type="ECO:0000313" key="7">
    <source>
        <dbReference type="WBParaSite" id="Hba_11465"/>
    </source>
</evidence>
<accession>A0A1I7X235</accession>
<sequence length="1120" mass="125148">MRLLLVLFIFCATAVPKHVDLPSPYTDYCLLENNTNLYNPNKHTEIPWFNIDLDLPPNQRWKEISNLYSQQIKDLIKLRENLDFGLFLGWNATSHEWMISEALKKMVVNVNWIKNGKVLYKSNNFAGYIGIYNGLKEGAFSITANERFKLAGGFLGMYRWLTGLEPNGKWMSWLTRETFEQFNTYADAKEHLMNTPMLSPVYYILGGVKPWEGSIITRSLNGTDLLTELNTVDPNGWYLLQTNYDLDKEVLYLDDRRTPGNHCMRILGQSRVNFATHTVYRRSNKIVLPELHPATGKPVIKNLLPLKPQPVTQKLELKRKVDHFSCAHQDYIPKSFITEKTTLQLKDKSDPGPVHSHQINHILDQGKEMLCLRMRETGRPNSTPTSPRSSVSGYGTAHSRSCSEVSDEDHQIDELTESFDLIRSGSYEYKSHLIPSKPLLDDYCTYCFSYEAHSRAMAGLPLPRTIDRGPWSTHVAMDIRGGILCRRLASRVCGVCGATGIDITSKFCVLGLETCEMKRSSTSGINDEGVIYKKSKESRESLEMLEKTVLVDKVLNLTQQLEACTDSMRRSQRKEGLAKLQLIEKEKELSDLVDERNHAYWSGISEGPSQKDQLLDPYFYEAFISMKEQLQRRNKDIAVMKEDLMSLQGGKDRRVNIRIRFNQKIKFIIVTLDIFSEFLRQIIQSKNAALHKLNNLKVENRKIALLERDLALTQKALQAFKHSKKDIDLEIAQRDAKIAAIEAELSRLRNGEQSEEIDLNVNTDSETRNISENQIAVEVEEQTSIGVEELDPVEARMVAMDESGGERYMTPGSNSVSRVFCTGSVIERRILIRVAFSSLPGPASAPQTPRSRHQSTSPIGVPCYAGSKFSDSPSARVIPLPPSQWIEELTSGSSSGSESDTGSMCSGGSMSPAFSPSVEDNGPVGLRVNPLHLIAAVAASNPSLHLMTSLFIATVCSKPLWRSSHVFRVSARVHFAVSANGSFADPLDSTAPPVSPSCVLMPYLPHSMFMARVCAGWRSRRAVTHPSLFALSPVKQPGLLASLYILSSGVASAVCIYGPGLVSRAGSPLFVCSLAELYYPSADSDCARCLSLLFSSFVPIDRDSFSLSIPYTTSCAEVIN</sequence>
<proteinExistence type="predicted"/>
<feature type="domain" description="Acid ceramidase N-terminal" evidence="5">
    <location>
        <begin position="45"/>
        <end position="81"/>
    </location>
</feature>
<evidence type="ECO:0000256" key="3">
    <source>
        <dbReference type="SAM" id="SignalP"/>
    </source>
</evidence>
<name>A0A1I7X235_HETBA</name>
<dbReference type="Proteomes" id="UP000095283">
    <property type="component" value="Unplaced"/>
</dbReference>
<dbReference type="Pfam" id="PF15508">
    <property type="entry name" value="NAAA-beta"/>
    <property type="match status" value="1"/>
</dbReference>
<evidence type="ECO:0000259" key="5">
    <source>
        <dbReference type="Pfam" id="PF15508"/>
    </source>
</evidence>